<feature type="binding site" evidence="6">
    <location>
        <position position="121"/>
    </location>
    <ligand>
        <name>biotin</name>
        <dbReference type="ChEBI" id="CHEBI:57586"/>
    </ligand>
</feature>
<dbReference type="GO" id="GO:0005524">
    <property type="term" value="F:ATP binding"/>
    <property type="evidence" value="ECO:0007669"/>
    <property type="project" value="UniProtKB-UniRule"/>
</dbReference>
<dbReference type="Gene3D" id="1.10.10.10">
    <property type="entry name" value="Winged helix-like DNA-binding domain superfamily/Winged helix DNA-binding domain"/>
    <property type="match status" value="1"/>
</dbReference>
<dbReference type="InterPro" id="IPR004143">
    <property type="entry name" value="BPL_LPL_catalytic"/>
</dbReference>
<evidence type="ECO:0000256" key="4">
    <source>
        <dbReference type="ARBA" id="ARBA00023267"/>
    </source>
</evidence>
<comment type="function">
    <text evidence="6">Acts both as a biotin--[acetyl-CoA-carboxylase] ligase and a repressor.</text>
</comment>
<dbReference type="Gene3D" id="3.30.930.10">
    <property type="entry name" value="Bira Bifunctional Protein, Domain 2"/>
    <property type="match status" value="1"/>
</dbReference>
<dbReference type="CDD" id="cd16442">
    <property type="entry name" value="BPL"/>
    <property type="match status" value="1"/>
</dbReference>
<keyword evidence="1 6" id="KW-0436">Ligase</keyword>
<dbReference type="EMBL" id="CP012332">
    <property type="protein sequence ID" value="AKU91675.1"/>
    <property type="molecule type" value="Genomic_DNA"/>
</dbReference>
<evidence type="ECO:0000259" key="7">
    <source>
        <dbReference type="PROSITE" id="PS51733"/>
    </source>
</evidence>
<dbReference type="GO" id="GO:0006355">
    <property type="term" value="P:regulation of DNA-templated transcription"/>
    <property type="evidence" value="ECO:0007669"/>
    <property type="project" value="UniProtKB-UniRule"/>
</dbReference>
<dbReference type="InterPro" id="IPR008988">
    <property type="entry name" value="Transcriptional_repressor_C"/>
</dbReference>
<reference evidence="8 9" key="1">
    <citation type="submission" date="2015-08" db="EMBL/GenBank/DDBJ databases">
        <authorList>
            <person name="Babu N.S."/>
            <person name="Beckwith C.J."/>
            <person name="Beseler K.G."/>
            <person name="Brison A."/>
            <person name="Carone J.V."/>
            <person name="Caskin T.P."/>
            <person name="Diamond M."/>
            <person name="Durham M.E."/>
            <person name="Foxe J.M."/>
            <person name="Go M."/>
            <person name="Henderson B.A."/>
            <person name="Jones I.B."/>
            <person name="McGettigan J.A."/>
            <person name="Micheletti S.J."/>
            <person name="Nasrallah M.E."/>
            <person name="Ortiz D."/>
            <person name="Piller C.R."/>
            <person name="Privatt S.R."/>
            <person name="Schneider S.L."/>
            <person name="Sharp S."/>
            <person name="Smith T.C."/>
            <person name="Stanton J.D."/>
            <person name="Ullery H.E."/>
            <person name="Wilson R.J."/>
            <person name="Serrano M.G."/>
            <person name="Buck G."/>
            <person name="Lee V."/>
            <person name="Wang Y."/>
            <person name="Carvalho R."/>
            <person name="Voegtly L."/>
            <person name="Shi R."/>
            <person name="Duckworth R."/>
            <person name="Johnson A."/>
            <person name="Loviza R."/>
            <person name="Walstead R."/>
            <person name="Shah Z."/>
            <person name="Kiflezghi M."/>
            <person name="Wade K."/>
            <person name="Ball S.L."/>
            <person name="Bradley K.W."/>
            <person name="Asai D.J."/>
            <person name="Bowman C.A."/>
            <person name="Russell D.A."/>
            <person name="Pope W.H."/>
            <person name="Jacobs-Sera D."/>
            <person name="Hendrix R.W."/>
            <person name="Hatfull G.F."/>
        </authorList>
    </citation>
    <scope>NUCLEOTIDE SEQUENCE [LARGE SCALE GENOMIC DNA]</scope>
    <source>
        <strain evidence="8 9">DSM 27710</strain>
    </source>
</reference>
<proteinExistence type="inferred from homology"/>
<dbReference type="InterPro" id="IPR004408">
    <property type="entry name" value="Biotin_CoA_COase_ligase"/>
</dbReference>
<dbReference type="PANTHER" id="PTHR12835:SF5">
    <property type="entry name" value="BIOTIN--PROTEIN LIGASE"/>
    <property type="match status" value="1"/>
</dbReference>
<gene>
    <name evidence="6" type="primary">birA</name>
    <name evidence="8" type="ORF">AKJ08_2062</name>
</gene>
<comment type="catalytic activity">
    <reaction evidence="5 6">
        <text>biotin + L-lysyl-[protein] + ATP = N(6)-biotinyl-L-lysyl-[protein] + AMP + diphosphate + H(+)</text>
        <dbReference type="Rhea" id="RHEA:11756"/>
        <dbReference type="Rhea" id="RHEA-COMP:9752"/>
        <dbReference type="Rhea" id="RHEA-COMP:10505"/>
        <dbReference type="ChEBI" id="CHEBI:15378"/>
        <dbReference type="ChEBI" id="CHEBI:29969"/>
        <dbReference type="ChEBI" id="CHEBI:30616"/>
        <dbReference type="ChEBI" id="CHEBI:33019"/>
        <dbReference type="ChEBI" id="CHEBI:57586"/>
        <dbReference type="ChEBI" id="CHEBI:83144"/>
        <dbReference type="ChEBI" id="CHEBI:456215"/>
        <dbReference type="EC" id="6.3.4.15"/>
    </reaction>
</comment>
<dbReference type="PANTHER" id="PTHR12835">
    <property type="entry name" value="BIOTIN PROTEIN LIGASE"/>
    <property type="match status" value="1"/>
</dbReference>
<dbReference type="KEGG" id="vin:AKJ08_2062"/>
<organism evidence="8 9">
    <name type="scientific">Vulgatibacter incomptus</name>
    <dbReference type="NCBI Taxonomy" id="1391653"/>
    <lineage>
        <taxon>Bacteria</taxon>
        <taxon>Pseudomonadati</taxon>
        <taxon>Myxococcota</taxon>
        <taxon>Myxococcia</taxon>
        <taxon>Myxococcales</taxon>
        <taxon>Cystobacterineae</taxon>
        <taxon>Vulgatibacteraceae</taxon>
        <taxon>Vulgatibacter</taxon>
    </lineage>
</organism>
<dbReference type="Pfam" id="PF03099">
    <property type="entry name" value="BPL_LplA_LipB"/>
    <property type="match status" value="1"/>
</dbReference>
<feature type="binding site" evidence="6">
    <location>
        <position position="191"/>
    </location>
    <ligand>
        <name>biotin</name>
        <dbReference type="ChEBI" id="CHEBI:57586"/>
    </ligand>
</feature>
<dbReference type="SUPFAM" id="SSF50037">
    <property type="entry name" value="C-terminal domain of transcriptional repressors"/>
    <property type="match status" value="1"/>
</dbReference>
<dbReference type="SUPFAM" id="SSF55681">
    <property type="entry name" value="Class II aaRS and biotin synthetases"/>
    <property type="match status" value="1"/>
</dbReference>
<dbReference type="Proteomes" id="UP000055590">
    <property type="component" value="Chromosome"/>
</dbReference>
<dbReference type="InterPro" id="IPR030855">
    <property type="entry name" value="Bifunct_BirA"/>
</dbReference>
<dbReference type="PROSITE" id="PS51733">
    <property type="entry name" value="BPL_LPL_CATALYTIC"/>
    <property type="match status" value="1"/>
</dbReference>
<evidence type="ECO:0000256" key="2">
    <source>
        <dbReference type="ARBA" id="ARBA00022741"/>
    </source>
</evidence>
<keyword evidence="3 6" id="KW-0067">ATP-binding</keyword>
<dbReference type="HAMAP" id="MF_00978">
    <property type="entry name" value="Bifunct_BirA"/>
    <property type="match status" value="1"/>
</dbReference>
<dbReference type="EC" id="6.3.4.15" evidence="6"/>
<dbReference type="STRING" id="1391653.AKJ08_2062"/>
<evidence type="ECO:0000313" key="8">
    <source>
        <dbReference type="EMBL" id="AKU91675.1"/>
    </source>
</evidence>
<dbReference type="GO" id="GO:0004077">
    <property type="term" value="F:biotin--[biotin carboxyl-carrier protein] ligase activity"/>
    <property type="evidence" value="ECO:0007669"/>
    <property type="project" value="UniProtKB-UniRule"/>
</dbReference>
<dbReference type="AlphaFoldDB" id="A0A0K1PDS9"/>
<dbReference type="OrthoDB" id="9807064at2"/>
<keyword evidence="9" id="KW-1185">Reference proteome</keyword>
<evidence type="ECO:0000256" key="5">
    <source>
        <dbReference type="ARBA" id="ARBA00047846"/>
    </source>
</evidence>
<dbReference type="GO" id="GO:0005737">
    <property type="term" value="C:cytoplasm"/>
    <property type="evidence" value="ECO:0007669"/>
    <property type="project" value="TreeGrafter"/>
</dbReference>
<evidence type="ECO:0000256" key="1">
    <source>
        <dbReference type="ARBA" id="ARBA00022598"/>
    </source>
</evidence>
<sequence>MHAGKPSAEELVLAFLTEAEGEPVAPEAIAGKLDMLPAELFRAVESLRKRGCEIEALPGRGYRLVAAPDRAGSAEIGPLLTTRELGWAIHHHAVIGSTNDEAVSLARDGAAHGEVVIADRQTAGRGRRGRVWASPPRVNLHLSAILRPKLPPQRAPELVAVVAVAAAETLRDLGVSAGIKWPNDLEAEGRKIAGILLDLSADAGRIHFVVAGIGINLNATRDDLPEELRGIATSVRQEVGAIVSRAEVAASLLAHLETWLDRFEEEGFAPVRSRYRELSSILGHPVRLTEPDRTLDGIAEEIDEAGALIVRLPDGGTERFLSGDVTSLRKRTDVTDR</sequence>
<evidence type="ECO:0000313" key="9">
    <source>
        <dbReference type="Proteomes" id="UP000055590"/>
    </source>
</evidence>
<dbReference type="Pfam" id="PF02237">
    <property type="entry name" value="BPL_C"/>
    <property type="match status" value="1"/>
</dbReference>
<accession>A0A0K1PDS9</accession>
<dbReference type="NCBIfam" id="TIGR00121">
    <property type="entry name" value="birA_ligase"/>
    <property type="match status" value="1"/>
</dbReference>
<dbReference type="RefSeq" id="WP_050725954.1">
    <property type="nucleotide sequence ID" value="NZ_CP012332.1"/>
</dbReference>
<keyword evidence="6" id="KW-0678">Repressor</keyword>
<keyword evidence="6" id="KW-0804">Transcription</keyword>
<feature type="domain" description="BPL/LPL catalytic" evidence="7">
    <location>
        <begin position="74"/>
        <end position="264"/>
    </location>
</feature>
<keyword evidence="4 6" id="KW-0092">Biotin</keyword>
<dbReference type="InterPro" id="IPR003142">
    <property type="entry name" value="BPL_C"/>
</dbReference>
<name>A0A0K1PDS9_9BACT</name>
<protein>
    <recommendedName>
        <fullName evidence="6">Bifunctional ligase/repressor BirA</fullName>
    </recommendedName>
    <alternativeName>
        <fullName evidence="6">Biotin--[acetyl-CoA-carboxylase] ligase</fullName>
        <ecNumber evidence="6">6.3.4.15</ecNumber>
    </alternativeName>
    <alternativeName>
        <fullName evidence="6">Biotin--protein ligase</fullName>
    </alternativeName>
    <alternativeName>
        <fullName evidence="6">Biotin-[acetyl-CoA carboxylase] synthetase</fullName>
    </alternativeName>
</protein>
<feature type="binding site" evidence="6">
    <location>
        <begin position="125"/>
        <end position="127"/>
    </location>
    <ligand>
        <name>biotin</name>
        <dbReference type="ChEBI" id="CHEBI:57586"/>
    </ligand>
</feature>
<keyword evidence="6" id="KW-0238">DNA-binding</keyword>
<feature type="binding site" evidence="6">
    <location>
        <begin position="97"/>
        <end position="99"/>
    </location>
    <ligand>
        <name>biotin</name>
        <dbReference type="ChEBI" id="CHEBI:57586"/>
    </ligand>
</feature>
<dbReference type="InterPro" id="IPR045864">
    <property type="entry name" value="aa-tRNA-synth_II/BPL/LPL"/>
</dbReference>
<comment type="similarity">
    <text evidence="6">Belongs to the biotin--protein ligase family.</text>
</comment>
<dbReference type="GO" id="GO:0003677">
    <property type="term" value="F:DNA binding"/>
    <property type="evidence" value="ECO:0007669"/>
    <property type="project" value="UniProtKB-UniRule"/>
</dbReference>
<evidence type="ECO:0000256" key="3">
    <source>
        <dbReference type="ARBA" id="ARBA00022840"/>
    </source>
</evidence>
<dbReference type="Gene3D" id="2.30.30.100">
    <property type="match status" value="1"/>
</dbReference>
<keyword evidence="6" id="KW-0805">Transcription regulation</keyword>
<dbReference type="InterPro" id="IPR036388">
    <property type="entry name" value="WH-like_DNA-bd_sf"/>
</dbReference>
<keyword evidence="2 6" id="KW-0547">Nucleotide-binding</keyword>
<evidence type="ECO:0000256" key="6">
    <source>
        <dbReference type="HAMAP-Rule" id="MF_00978"/>
    </source>
</evidence>
<feature type="DNA-binding region" description="H-T-H motif" evidence="6">
    <location>
        <begin position="26"/>
        <end position="45"/>
    </location>
</feature>